<evidence type="ECO:0000313" key="3">
    <source>
        <dbReference type="Proteomes" id="UP000295674"/>
    </source>
</evidence>
<organism evidence="2 3">
    <name type="scientific">Saccharopolyspora terrae</name>
    <dbReference type="NCBI Taxonomy" id="2530384"/>
    <lineage>
        <taxon>Bacteria</taxon>
        <taxon>Bacillati</taxon>
        <taxon>Actinomycetota</taxon>
        <taxon>Actinomycetes</taxon>
        <taxon>Pseudonocardiales</taxon>
        <taxon>Pseudonocardiaceae</taxon>
        <taxon>Saccharopolyspora</taxon>
    </lineage>
</organism>
<dbReference type="EMBL" id="SMKS01000001">
    <property type="protein sequence ID" value="TDD10739.1"/>
    <property type="molecule type" value="Genomic_DNA"/>
</dbReference>
<dbReference type="Proteomes" id="UP000295674">
    <property type="component" value="Unassembled WGS sequence"/>
</dbReference>
<dbReference type="OrthoDB" id="4267227at2"/>
<keyword evidence="3" id="KW-1185">Reference proteome</keyword>
<dbReference type="InterPro" id="IPR007278">
    <property type="entry name" value="DUF397"/>
</dbReference>
<gene>
    <name evidence="2" type="ORF">E1181_01615</name>
</gene>
<name>A0A4R4VX74_9PSEU</name>
<dbReference type="Pfam" id="PF04149">
    <property type="entry name" value="DUF397"/>
    <property type="match status" value="1"/>
</dbReference>
<comment type="caution">
    <text evidence="2">The sequence shown here is derived from an EMBL/GenBank/DDBJ whole genome shotgun (WGS) entry which is preliminary data.</text>
</comment>
<protein>
    <submittedName>
        <fullName evidence="2">DUF397 domain-containing protein</fullName>
    </submittedName>
</protein>
<evidence type="ECO:0000259" key="1">
    <source>
        <dbReference type="Pfam" id="PF04149"/>
    </source>
</evidence>
<sequence length="64" mass="7056">MTENFVGWRKSSYSGPNNNCVEVGRGRDAVGIRDTKNREAGHLAVPVSRFLDFIGAVKDGAFER</sequence>
<dbReference type="AlphaFoldDB" id="A0A4R4VX74"/>
<feature type="domain" description="DUF397" evidence="1">
    <location>
        <begin position="7"/>
        <end position="58"/>
    </location>
</feature>
<evidence type="ECO:0000313" key="2">
    <source>
        <dbReference type="EMBL" id="TDD10739.1"/>
    </source>
</evidence>
<dbReference type="RefSeq" id="WP_132672030.1">
    <property type="nucleotide sequence ID" value="NZ_SMKS01000001.1"/>
</dbReference>
<reference evidence="2 3" key="1">
    <citation type="submission" date="2019-03" db="EMBL/GenBank/DDBJ databases">
        <title>Draft genome sequences of novel Actinobacteria.</title>
        <authorList>
            <person name="Sahin N."/>
            <person name="Ay H."/>
            <person name="Saygin H."/>
        </authorList>
    </citation>
    <scope>NUCLEOTIDE SEQUENCE [LARGE SCALE GENOMIC DNA]</scope>
    <source>
        <strain evidence="2 3">16K309</strain>
    </source>
</reference>
<accession>A0A4R4VX74</accession>
<proteinExistence type="predicted"/>